<evidence type="ECO:0000313" key="5">
    <source>
        <dbReference type="Proteomes" id="UP000288429"/>
    </source>
</evidence>
<keyword evidence="2" id="KW-0539">Nucleus</keyword>
<evidence type="ECO:0000313" key="4">
    <source>
        <dbReference type="EMBL" id="RSM06482.1"/>
    </source>
</evidence>
<dbReference type="Proteomes" id="UP000288429">
    <property type="component" value="Unassembled WGS sequence"/>
</dbReference>
<protein>
    <recommendedName>
        <fullName evidence="6">Transcription factor domain-containing protein</fullName>
    </recommendedName>
</protein>
<evidence type="ECO:0000256" key="1">
    <source>
        <dbReference type="ARBA" id="ARBA00004123"/>
    </source>
</evidence>
<reference evidence="4 5" key="1">
    <citation type="submission" date="2017-06" db="EMBL/GenBank/DDBJ databases">
        <title>Cmopartive genomic analysis of Ambrosia Fusariam Clade fungi.</title>
        <authorList>
            <person name="Stajich J.E."/>
            <person name="Carrillo J."/>
            <person name="Kijimoto T."/>
            <person name="Eskalen A."/>
            <person name="O'Donnell K."/>
            <person name="Kasson M."/>
        </authorList>
    </citation>
    <scope>NUCLEOTIDE SEQUENCE [LARGE SCALE GENOMIC DNA]</scope>
    <source>
        <strain evidence="4 5">NRRL 20438</strain>
    </source>
</reference>
<dbReference type="CDD" id="cd12148">
    <property type="entry name" value="fungal_TF_MHR"/>
    <property type="match status" value="1"/>
</dbReference>
<evidence type="ECO:0000256" key="3">
    <source>
        <dbReference type="SAM" id="MobiDB-lite"/>
    </source>
</evidence>
<evidence type="ECO:0008006" key="6">
    <source>
        <dbReference type="Google" id="ProtNLM"/>
    </source>
</evidence>
<comment type="subcellular location">
    <subcellularLocation>
        <location evidence="1">Nucleus</location>
    </subcellularLocation>
</comment>
<keyword evidence="5" id="KW-1185">Reference proteome</keyword>
<feature type="region of interest" description="Disordered" evidence="3">
    <location>
        <begin position="241"/>
        <end position="269"/>
    </location>
</feature>
<dbReference type="PANTHER" id="PTHR31001">
    <property type="entry name" value="UNCHARACTERIZED TRANSCRIPTIONAL REGULATORY PROTEIN"/>
    <property type="match status" value="1"/>
</dbReference>
<evidence type="ECO:0000256" key="2">
    <source>
        <dbReference type="ARBA" id="ARBA00023242"/>
    </source>
</evidence>
<proteinExistence type="predicted"/>
<gene>
    <name evidence="4" type="ORF">CDV31_009082</name>
</gene>
<comment type="caution">
    <text evidence="4">The sequence shown here is derived from an EMBL/GenBank/DDBJ whole genome shotgun (WGS) entry which is preliminary data.</text>
</comment>
<dbReference type="InterPro" id="IPR050613">
    <property type="entry name" value="Sec_Metabolite_Reg"/>
</dbReference>
<dbReference type="EMBL" id="NIZV01000125">
    <property type="protein sequence ID" value="RSM06482.1"/>
    <property type="molecule type" value="Genomic_DNA"/>
</dbReference>
<accession>A0A428TWV8</accession>
<feature type="compositionally biased region" description="Pro residues" evidence="3">
    <location>
        <begin position="246"/>
        <end position="256"/>
    </location>
</feature>
<name>A0A428TWV8_9HYPO</name>
<dbReference type="PANTHER" id="PTHR31001:SF40">
    <property type="entry name" value="ZN(II)2CYS6 TRANSCRIPTION FACTOR (EUROFUNG)"/>
    <property type="match status" value="1"/>
</dbReference>
<organism evidence="4 5">
    <name type="scientific">Fusarium ambrosium</name>
    <dbReference type="NCBI Taxonomy" id="131363"/>
    <lineage>
        <taxon>Eukaryota</taxon>
        <taxon>Fungi</taxon>
        <taxon>Dikarya</taxon>
        <taxon>Ascomycota</taxon>
        <taxon>Pezizomycotina</taxon>
        <taxon>Sordariomycetes</taxon>
        <taxon>Hypocreomycetidae</taxon>
        <taxon>Hypocreales</taxon>
        <taxon>Nectriaceae</taxon>
        <taxon>Fusarium</taxon>
        <taxon>Fusarium solani species complex</taxon>
    </lineage>
</organism>
<dbReference type="GO" id="GO:0005634">
    <property type="term" value="C:nucleus"/>
    <property type="evidence" value="ECO:0007669"/>
    <property type="project" value="UniProtKB-SubCell"/>
</dbReference>
<dbReference type="AlphaFoldDB" id="A0A428TWV8"/>
<sequence>MGLQVELEAFYDSIPPCYNIRPINRTSPEDQGHTIMHRLILELSYRKTLCVLHRPYLSVAKDEPRYTLSRDICRSAAQRILDLHLEFDEAIREGGRMYHDRFMVSSLTLHDFLVAAMILCLDLCDPQDRQHRIQLLQRAHAIWNERGAKSKDARHAARVLGAILLRVETPAAISEPGTLDTTSTEYAYMDGCSSGAMPDLSGISLAEYSIDYQEFLPMGNLFSSAEGFDWISIDHYLRSENVNEPQQPPENQPPPDAVGYMLGRDVGFD</sequence>